<dbReference type="AlphaFoldDB" id="A0A5C6N5E3"/>
<dbReference type="EMBL" id="RHFK02000017">
    <property type="protein sequence ID" value="TWW61531.1"/>
    <property type="molecule type" value="Genomic_DNA"/>
</dbReference>
<proteinExistence type="predicted"/>
<evidence type="ECO:0000313" key="3">
    <source>
        <dbReference type="Proteomes" id="UP000324091"/>
    </source>
</evidence>
<name>A0A5C6N5E3_9TELE</name>
<reference evidence="2 3" key="1">
    <citation type="submission" date="2019-04" db="EMBL/GenBank/DDBJ databases">
        <title>Chromosome genome assembly for Takifugu flavidus.</title>
        <authorList>
            <person name="Xiao S."/>
        </authorList>
    </citation>
    <scope>NUCLEOTIDE SEQUENCE [LARGE SCALE GENOMIC DNA]</scope>
    <source>
        <strain evidence="2">HTHZ2018</strain>
        <tissue evidence="2">Muscle</tissue>
    </source>
</reference>
<gene>
    <name evidence="2" type="ORF">D4764_04G0001780</name>
</gene>
<comment type="caution">
    <text evidence="2">The sequence shown here is derived from an EMBL/GenBank/DDBJ whole genome shotgun (WGS) entry which is preliminary data.</text>
</comment>
<evidence type="ECO:0000256" key="1">
    <source>
        <dbReference type="SAM" id="MobiDB-lite"/>
    </source>
</evidence>
<feature type="region of interest" description="Disordered" evidence="1">
    <location>
        <begin position="77"/>
        <end position="118"/>
    </location>
</feature>
<feature type="compositionally biased region" description="Basic and acidic residues" evidence="1">
    <location>
        <begin position="1"/>
        <end position="14"/>
    </location>
</feature>
<organism evidence="2 3">
    <name type="scientific">Takifugu flavidus</name>
    <name type="common">sansaifugu</name>
    <dbReference type="NCBI Taxonomy" id="433684"/>
    <lineage>
        <taxon>Eukaryota</taxon>
        <taxon>Metazoa</taxon>
        <taxon>Chordata</taxon>
        <taxon>Craniata</taxon>
        <taxon>Vertebrata</taxon>
        <taxon>Euteleostomi</taxon>
        <taxon>Actinopterygii</taxon>
        <taxon>Neopterygii</taxon>
        <taxon>Teleostei</taxon>
        <taxon>Neoteleostei</taxon>
        <taxon>Acanthomorphata</taxon>
        <taxon>Eupercaria</taxon>
        <taxon>Tetraodontiformes</taxon>
        <taxon>Tetradontoidea</taxon>
        <taxon>Tetraodontidae</taxon>
        <taxon>Takifugu</taxon>
    </lineage>
</organism>
<protein>
    <submittedName>
        <fullName evidence="2">Uncharacterized protein</fullName>
    </submittedName>
</protein>
<sequence>MSSGPVRDEVKQRGQSDAMATCAPQRRTFLWGPLGPRRNLGHESNYGFHVYGPRSHVIPEKVVEEFEQHYERYQNINAHKQGPTHRPCCSVNGEGGDPGGGPRTPHLAHLPAHPCQPE</sequence>
<evidence type="ECO:0000313" key="2">
    <source>
        <dbReference type="EMBL" id="TWW61531.1"/>
    </source>
</evidence>
<keyword evidence="3" id="KW-1185">Reference proteome</keyword>
<feature type="compositionally biased region" description="Gly residues" evidence="1">
    <location>
        <begin position="93"/>
        <end position="102"/>
    </location>
</feature>
<dbReference type="Proteomes" id="UP000324091">
    <property type="component" value="Chromosome 4"/>
</dbReference>
<feature type="region of interest" description="Disordered" evidence="1">
    <location>
        <begin position="1"/>
        <end position="21"/>
    </location>
</feature>
<accession>A0A5C6N5E3</accession>